<dbReference type="GO" id="GO:0022857">
    <property type="term" value="F:transmembrane transporter activity"/>
    <property type="evidence" value="ECO:0007669"/>
    <property type="project" value="InterPro"/>
</dbReference>
<comment type="subcellular location">
    <subcellularLocation>
        <location evidence="1">Membrane</location>
        <topology evidence="1">Multi-pass membrane protein</topology>
    </subcellularLocation>
</comment>
<dbReference type="InterPro" id="IPR020846">
    <property type="entry name" value="MFS_dom"/>
</dbReference>
<sequence length="386" mass="41004">MTELLLSLEKSKRAYRIAVSCLFFLQGICFASWASRIPSIQQSLHLSDAALGGVLFALPVGSMLALPFSGWLVNKYGSKRVATNAILLYGLTLITLGLASSTILLIAGLVVFGMAGNTANIAINTQAVGVEAKYERNIMASFHGLWSLAGFTAAGIGAFMIGNAIIPLNHFVIIAAVIIVGLALSFQYLLPDEQRSATSHKLFVKPDKSLFLLGVIAFCCMICEGAMFDWSGIYFQKVIGAKDGWISAGYTAFMCTMATGRFIADRVAGKLGFKKTIQLSGILIGIGLTMATLFPYLISSIISFLLVGFGVSSVVPLVYSEAGKSKMMSTGQALAAVSSIGFLGFLMGPPLIGFIAGISNLRFSFAYVALMGILVTYVVSRVKPSI</sequence>
<evidence type="ECO:0000256" key="5">
    <source>
        <dbReference type="SAM" id="Phobius"/>
    </source>
</evidence>
<dbReference type="STRING" id="1492898.SY85_23365"/>
<gene>
    <name evidence="7" type="ORF">SY85_23365</name>
</gene>
<dbReference type="PROSITE" id="PS50850">
    <property type="entry name" value="MFS"/>
    <property type="match status" value="1"/>
</dbReference>
<dbReference type="PANTHER" id="PTHR23514:SF13">
    <property type="entry name" value="INNER MEMBRANE PROTEIN YBJJ"/>
    <property type="match status" value="1"/>
</dbReference>
<evidence type="ECO:0000313" key="7">
    <source>
        <dbReference type="EMBL" id="ANE52974.1"/>
    </source>
</evidence>
<feature type="domain" description="Major facilitator superfamily (MFS) profile" evidence="6">
    <location>
        <begin position="15"/>
        <end position="384"/>
    </location>
</feature>
<feature type="transmembrane region" description="Helical" evidence="5">
    <location>
        <begin position="86"/>
        <end position="112"/>
    </location>
</feature>
<feature type="transmembrane region" description="Helical" evidence="5">
    <location>
        <begin position="145"/>
        <end position="165"/>
    </location>
</feature>
<evidence type="ECO:0000259" key="6">
    <source>
        <dbReference type="PROSITE" id="PS50850"/>
    </source>
</evidence>
<reference evidence="8" key="1">
    <citation type="submission" date="2015-01" db="EMBL/GenBank/DDBJ databases">
        <title>Flavisolibacter sp./LCS9/ whole genome sequencing.</title>
        <authorList>
            <person name="Kim M.K."/>
            <person name="Srinivasan S."/>
            <person name="Lee J.-J."/>
        </authorList>
    </citation>
    <scope>NUCLEOTIDE SEQUENCE [LARGE SCALE GENOMIC DNA]</scope>
    <source>
        <strain evidence="8">LCS9</strain>
    </source>
</reference>
<dbReference type="AlphaFoldDB" id="A0A172U1I2"/>
<evidence type="ECO:0000256" key="1">
    <source>
        <dbReference type="ARBA" id="ARBA00004141"/>
    </source>
</evidence>
<feature type="transmembrane region" description="Helical" evidence="5">
    <location>
        <begin position="300"/>
        <end position="319"/>
    </location>
</feature>
<proteinExistence type="predicted"/>
<dbReference type="Pfam" id="PF07690">
    <property type="entry name" value="MFS_1"/>
    <property type="match status" value="1"/>
</dbReference>
<keyword evidence="2 5" id="KW-0812">Transmembrane</keyword>
<evidence type="ECO:0000256" key="2">
    <source>
        <dbReference type="ARBA" id="ARBA00022692"/>
    </source>
</evidence>
<dbReference type="CDD" id="cd17393">
    <property type="entry name" value="MFS_MosC_like"/>
    <property type="match status" value="1"/>
</dbReference>
<feature type="transmembrane region" description="Helical" evidence="5">
    <location>
        <begin position="361"/>
        <end position="380"/>
    </location>
</feature>
<dbReference type="PATRIC" id="fig|1492898.3.peg.5073"/>
<evidence type="ECO:0000256" key="4">
    <source>
        <dbReference type="ARBA" id="ARBA00023136"/>
    </source>
</evidence>
<feature type="transmembrane region" description="Helical" evidence="5">
    <location>
        <begin position="14"/>
        <end position="34"/>
    </location>
</feature>
<evidence type="ECO:0000313" key="8">
    <source>
        <dbReference type="Proteomes" id="UP000077177"/>
    </source>
</evidence>
<keyword evidence="8" id="KW-1185">Reference proteome</keyword>
<dbReference type="Gene3D" id="1.20.1250.20">
    <property type="entry name" value="MFS general substrate transporter like domains"/>
    <property type="match status" value="2"/>
</dbReference>
<feature type="transmembrane region" description="Helical" evidence="5">
    <location>
        <begin position="276"/>
        <end position="294"/>
    </location>
</feature>
<reference evidence="7 8" key="2">
    <citation type="journal article" date="2016" name="Int. J. Syst. Evol. Microbiol.">
        <title>Flavisolibacter tropicus sp. nov., isolated from tropical soil.</title>
        <authorList>
            <person name="Lee J.J."/>
            <person name="Kang M.S."/>
            <person name="Kim G.S."/>
            <person name="Lee C.S."/>
            <person name="Lim S."/>
            <person name="Lee J."/>
            <person name="Roh S.H."/>
            <person name="Kang H."/>
            <person name="Ha J.M."/>
            <person name="Bae S."/>
            <person name="Jung H.Y."/>
            <person name="Kim M.K."/>
        </authorList>
    </citation>
    <scope>NUCLEOTIDE SEQUENCE [LARGE SCALE GENOMIC DNA]</scope>
    <source>
        <strain evidence="7 8">LCS9</strain>
    </source>
</reference>
<dbReference type="InterPro" id="IPR011701">
    <property type="entry name" value="MFS"/>
</dbReference>
<dbReference type="KEGG" id="fla:SY85_23365"/>
<accession>A0A172U1I2</accession>
<dbReference type="InterPro" id="IPR051788">
    <property type="entry name" value="MFS_Transporter"/>
</dbReference>
<dbReference type="RefSeq" id="WP_066408387.1">
    <property type="nucleotide sequence ID" value="NZ_CP011390.1"/>
</dbReference>
<dbReference type="Proteomes" id="UP000077177">
    <property type="component" value="Chromosome"/>
</dbReference>
<evidence type="ECO:0000256" key="3">
    <source>
        <dbReference type="ARBA" id="ARBA00022989"/>
    </source>
</evidence>
<feature type="transmembrane region" description="Helical" evidence="5">
    <location>
        <begin position="245"/>
        <end position="264"/>
    </location>
</feature>
<dbReference type="EMBL" id="CP011390">
    <property type="protein sequence ID" value="ANE52974.1"/>
    <property type="molecule type" value="Genomic_DNA"/>
</dbReference>
<feature type="transmembrane region" description="Helical" evidence="5">
    <location>
        <begin position="210"/>
        <end position="233"/>
    </location>
</feature>
<keyword evidence="3 5" id="KW-1133">Transmembrane helix</keyword>
<feature type="transmembrane region" description="Helical" evidence="5">
    <location>
        <begin position="46"/>
        <end position="66"/>
    </location>
</feature>
<protein>
    <submittedName>
        <fullName evidence="7">Major facilitator transporter</fullName>
    </submittedName>
</protein>
<feature type="transmembrane region" description="Helical" evidence="5">
    <location>
        <begin position="171"/>
        <end position="190"/>
    </location>
</feature>
<dbReference type="SUPFAM" id="SSF103473">
    <property type="entry name" value="MFS general substrate transporter"/>
    <property type="match status" value="1"/>
</dbReference>
<dbReference type="InterPro" id="IPR036259">
    <property type="entry name" value="MFS_trans_sf"/>
</dbReference>
<organism evidence="7 8">
    <name type="scientific">Flavisolibacter tropicus</name>
    <dbReference type="NCBI Taxonomy" id="1492898"/>
    <lineage>
        <taxon>Bacteria</taxon>
        <taxon>Pseudomonadati</taxon>
        <taxon>Bacteroidota</taxon>
        <taxon>Chitinophagia</taxon>
        <taxon>Chitinophagales</taxon>
        <taxon>Chitinophagaceae</taxon>
        <taxon>Flavisolibacter</taxon>
    </lineage>
</organism>
<dbReference type="GO" id="GO:0016020">
    <property type="term" value="C:membrane"/>
    <property type="evidence" value="ECO:0007669"/>
    <property type="project" value="UniProtKB-SubCell"/>
</dbReference>
<dbReference type="PANTHER" id="PTHR23514">
    <property type="entry name" value="BYPASS OF STOP CODON PROTEIN 6"/>
    <property type="match status" value="1"/>
</dbReference>
<dbReference type="OrthoDB" id="9809599at2"/>
<feature type="transmembrane region" description="Helical" evidence="5">
    <location>
        <begin position="331"/>
        <end position="355"/>
    </location>
</feature>
<keyword evidence="4 5" id="KW-0472">Membrane</keyword>
<name>A0A172U1I2_9BACT</name>